<dbReference type="InterPro" id="IPR004564">
    <property type="entry name" value="OM_lipoprot_carrier_LolA-like"/>
</dbReference>
<organism evidence="3 4">
    <name type="scientific">Candidatus Caccoplasma intestinavium</name>
    <dbReference type="NCBI Taxonomy" id="2840716"/>
    <lineage>
        <taxon>Bacteria</taxon>
        <taxon>Pseudomonadati</taxon>
        <taxon>Bacteroidota</taxon>
        <taxon>Bacteroidia</taxon>
        <taxon>Bacteroidales</taxon>
        <taxon>Bacteroidaceae</taxon>
        <taxon>Bacteroidaceae incertae sedis</taxon>
        <taxon>Candidatus Caccoplasma</taxon>
    </lineage>
</organism>
<dbReference type="InterPro" id="IPR029046">
    <property type="entry name" value="LolA/LolB/LppX"/>
</dbReference>
<dbReference type="CDD" id="cd16325">
    <property type="entry name" value="LolA"/>
    <property type="match status" value="1"/>
</dbReference>
<gene>
    <name evidence="3" type="ORF">IAD06_08000</name>
</gene>
<keyword evidence="3" id="KW-0449">Lipoprotein</keyword>
<dbReference type="EMBL" id="DVKT01000061">
    <property type="protein sequence ID" value="HIT39958.1"/>
    <property type="molecule type" value="Genomic_DNA"/>
</dbReference>
<protein>
    <submittedName>
        <fullName evidence="3">Outer-membrane lipoprotein carrier protein LolA</fullName>
    </submittedName>
</protein>
<sequence length="204" mass="23509">MKRLYIILPLLLLSLPCTTNAENRATRLLDKIVAPIESGKGISLKFLLQQSDMENVEGSIDMLSDKFVLQVPDMITWFDGTTQWTYLKSSEEVNISIPEKDELLQTNPCLLLQSYKKAFDCKFIEKKGDVCELSLIPKQHSEITEIEIFVDEKQTALTHITVIQKDRQKTDVDIIRYETNTNFPANHFVFQKGMYPHAEIIDLR</sequence>
<name>A0A9D1KD05_9BACT</name>
<dbReference type="SUPFAM" id="SSF89392">
    <property type="entry name" value="Prokaryotic lipoproteins and lipoprotein localization factors"/>
    <property type="match status" value="1"/>
</dbReference>
<dbReference type="Proteomes" id="UP000886722">
    <property type="component" value="Unassembled WGS sequence"/>
</dbReference>
<dbReference type="AlphaFoldDB" id="A0A9D1KD05"/>
<evidence type="ECO:0000256" key="1">
    <source>
        <dbReference type="ARBA" id="ARBA00022729"/>
    </source>
</evidence>
<keyword evidence="1 2" id="KW-0732">Signal</keyword>
<evidence type="ECO:0000313" key="4">
    <source>
        <dbReference type="Proteomes" id="UP000886722"/>
    </source>
</evidence>
<reference evidence="3" key="2">
    <citation type="journal article" date="2021" name="PeerJ">
        <title>Extensive microbial diversity within the chicken gut microbiome revealed by metagenomics and culture.</title>
        <authorList>
            <person name="Gilroy R."/>
            <person name="Ravi A."/>
            <person name="Getino M."/>
            <person name="Pursley I."/>
            <person name="Horton D.L."/>
            <person name="Alikhan N.F."/>
            <person name="Baker D."/>
            <person name="Gharbi K."/>
            <person name="Hall N."/>
            <person name="Watson M."/>
            <person name="Adriaenssens E.M."/>
            <person name="Foster-Nyarko E."/>
            <person name="Jarju S."/>
            <person name="Secka A."/>
            <person name="Antonio M."/>
            <person name="Oren A."/>
            <person name="Chaudhuri R.R."/>
            <person name="La Ragione R."/>
            <person name="Hildebrand F."/>
            <person name="Pallen M.J."/>
        </authorList>
    </citation>
    <scope>NUCLEOTIDE SEQUENCE</scope>
    <source>
        <strain evidence="3">21143</strain>
    </source>
</reference>
<feature type="chain" id="PRO_5038384433" evidence="2">
    <location>
        <begin position="22"/>
        <end position="204"/>
    </location>
</feature>
<dbReference type="Pfam" id="PF16584">
    <property type="entry name" value="LolA_2"/>
    <property type="match status" value="1"/>
</dbReference>
<feature type="signal peptide" evidence="2">
    <location>
        <begin position="1"/>
        <end position="21"/>
    </location>
</feature>
<dbReference type="Gene3D" id="2.50.20.10">
    <property type="entry name" value="Lipoprotein localisation LolA/LolB/LppX"/>
    <property type="match status" value="1"/>
</dbReference>
<comment type="caution">
    <text evidence="3">The sequence shown here is derived from an EMBL/GenBank/DDBJ whole genome shotgun (WGS) entry which is preliminary data.</text>
</comment>
<reference evidence="3" key="1">
    <citation type="submission" date="2020-10" db="EMBL/GenBank/DDBJ databases">
        <authorList>
            <person name="Gilroy R."/>
        </authorList>
    </citation>
    <scope>NUCLEOTIDE SEQUENCE</scope>
    <source>
        <strain evidence="3">21143</strain>
    </source>
</reference>
<evidence type="ECO:0000313" key="3">
    <source>
        <dbReference type="EMBL" id="HIT39958.1"/>
    </source>
</evidence>
<accession>A0A9D1KD05</accession>
<proteinExistence type="predicted"/>
<evidence type="ECO:0000256" key="2">
    <source>
        <dbReference type="SAM" id="SignalP"/>
    </source>
</evidence>